<dbReference type="GO" id="GO:0016998">
    <property type="term" value="P:cell wall macromolecule catabolic process"/>
    <property type="evidence" value="ECO:0007669"/>
    <property type="project" value="InterPro"/>
</dbReference>
<dbReference type="InterPro" id="IPR000726">
    <property type="entry name" value="Glyco_hydro_19_cat"/>
</dbReference>
<dbReference type="Pfam" id="PF00182">
    <property type="entry name" value="Glyco_hydro_19"/>
    <property type="match status" value="1"/>
</dbReference>
<dbReference type="InterPro" id="IPR023346">
    <property type="entry name" value="Lysozyme-like_dom_sf"/>
</dbReference>
<dbReference type="SMR" id="A0A6J4QZ44"/>
<organism evidence="2">
    <name type="scientific">uncultured Rubrobacteraceae bacterium</name>
    <dbReference type="NCBI Taxonomy" id="349277"/>
    <lineage>
        <taxon>Bacteria</taxon>
        <taxon>Bacillati</taxon>
        <taxon>Actinomycetota</taxon>
        <taxon>Rubrobacteria</taxon>
        <taxon>Rubrobacterales</taxon>
        <taxon>Rubrobacteraceae</taxon>
        <taxon>environmental samples</taxon>
    </lineage>
</organism>
<dbReference type="PANTHER" id="PTHR34408:SF1">
    <property type="entry name" value="GLYCOSYL HYDROLASE FAMILY 19 DOMAIN-CONTAINING PROTEIN HI_1415"/>
    <property type="match status" value="1"/>
</dbReference>
<gene>
    <name evidence="2" type="ORF">AVDCRST_MAG14-1500</name>
</gene>
<dbReference type="InterPro" id="IPR052354">
    <property type="entry name" value="Cell_Wall_Dynamics_Protein"/>
</dbReference>
<name>A0A6J4QZ44_9ACTN</name>
<accession>A0A6J4QZ44</accession>
<evidence type="ECO:0000313" key="2">
    <source>
        <dbReference type="EMBL" id="CAA9455152.1"/>
    </source>
</evidence>
<dbReference type="SUPFAM" id="SSF53955">
    <property type="entry name" value="Lysozyme-like"/>
    <property type="match status" value="1"/>
</dbReference>
<dbReference type="GO" id="GO:0004568">
    <property type="term" value="F:chitinase activity"/>
    <property type="evidence" value="ECO:0007669"/>
    <property type="project" value="InterPro"/>
</dbReference>
<dbReference type="PANTHER" id="PTHR34408">
    <property type="entry name" value="FAMILY PROTEIN, PUTATIVE-RELATED"/>
    <property type="match status" value="1"/>
</dbReference>
<dbReference type="EMBL" id="CADCVG010000061">
    <property type="protein sequence ID" value="CAA9455152.1"/>
    <property type="molecule type" value="Genomic_DNA"/>
</dbReference>
<dbReference type="AlphaFoldDB" id="A0A6J4QZ44"/>
<dbReference type="Gene3D" id="1.10.530.10">
    <property type="match status" value="1"/>
</dbReference>
<sequence>MASTLTAEHIVAIYTDPNTVTKEQAEKYLPYLISACQESDITTKHRVAGFLSQLGAESGELIYWEELADGSAYEWRRDLGNIYEGDGRWFKGHGPIQITGRGNHTACGEDLGLDLVNNPTLIGGPHPLSIDQIRNGFRSAGWYWTKRGNDYRGLYGWPTNLNLYADERDIDALCVGVNGGWNGYDHRITYYNKALEVLPDDLDLSTQETGAAEPVTEYETLLVDRDPQGWIVARPNGAFVRYINRPDAALHTNAEGWFYAPDIEDGPAPENGEESDQVRVSRNSRGWIVDGTGAYLCSDAYKDAVFRTDSGHWLYGPNTAEPAPVKKGLRHPGSGWYVDQHPTRFDWREDVKALVDKVEAEFDDIYINTYWNHPPIPDNYDNRYDAVSLDVWDSDGRGYALDWYLHDEVLKRFFNDPNPPNILWYLSKGYLWTPGRGLEKWHDYDLASDAQHNNHIHITFL</sequence>
<dbReference type="GO" id="GO:0006032">
    <property type="term" value="P:chitin catabolic process"/>
    <property type="evidence" value="ECO:0007669"/>
    <property type="project" value="InterPro"/>
</dbReference>
<evidence type="ECO:0000259" key="1">
    <source>
        <dbReference type="Pfam" id="PF00182"/>
    </source>
</evidence>
<protein>
    <submittedName>
        <fullName evidence="2">GH19</fullName>
    </submittedName>
</protein>
<proteinExistence type="predicted"/>
<reference evidence="2" key="1">
    <citation type="submission" date="2020-02" db="EMBL/GenBank/DDBJ databases">
        <authorList>
            <person name="Meier V. D."/>
        </authorList>
    </citation>
    <scope>NUCLEOTIDE SEQUENCE</scope>
    <source>
        <strain evidence="2">AVDCRST_MAG14</strain>
    </source>
</reference>
<feature type="domain" description="Glycoside hydrolase family 19 catalytic" evidence="1">
    <location>
        <begin position="57"/>
        <end position="145"/>
    </location>
</feature>